<evidence type="ECO:0000256" key="2">
    <source>
        <dbReference type="ARBA" id="ARBA00023015"/>
    </source>
</evidence>
<comment type="caution">
    <text evidence="8">The sequence shown here is derived from an EMBL/GenBank/DDBJ whole genome shotgun (WGS) entry which is preliminary data.</text>
</comment>
<dbReference type="SUPFAM" id="SSF88946">
    <property type="entry name" value="Sigma2 domain of RNA polymerase sigma factors"/>
    <property type="match status" value="1"/>
</dbReference>
<evidence type="ECO:0000259" key="6">
    <source>
        <dbReference type="Pfam" id="PF04542"/>
    </source>
</evidence>
<sequence length="158" mass="18056">MDRDFGEFYSTHFHGLTLQLNAYFGDMEHAQDVVQEAFVRAFDRWGKVSGYEDPHAWVRRVAWNLATSHWRRRRIAIAHALTQREPVVQGPEPDRVALVTALAGLPENQRRAMILFYLADIPIAEIALEERVPVGTVKSWLSRGRSALSAQLSMGEQR</sequence>
<dbReference type="InterPro" id="IPR036388">
    <property type="entry name" value="WH-like_DNA-bd_sf"/>
</dbReference>
<dbReference type="Pfam" id="PF08281">
    <property type="entry name" value="Sigma70_r4_2"/>
    <property type="match status" value="1"/>
</dbReference>
<dbReference type="InterPro" id="IPR039425">
    <property type="entry name" value="RNA_pol_sigma-70-like"/>
</dbReference>
<evidence type="ECO:0000256" key="3">
    <source>
        <dbReference type="ARBA" id="ARBA00023082"/>
    </source>
</evidence>
<evidence type="ECO:0000256" key="5">
    <source>
        <dbReference type="ARBA" id="ARBA00023163"/>
    </source>
</evidence>
<keyword evidence="5" id="KW-0804">Transcription</keyword>
<dbReference type="Gene3D" id="1.10.10.10">
    <property type="entry name" value="Winged helix-like DNA-binding domain superfamily/Winged helix DNA-binding domain"/>
    <property type="match status" value="1"/>
</dbReference>
<keyword evidence="4" id="KW-0238">DNA-binding</keyword>
<dbReference type="PANTHER" id="PTHR43133:SF50">
    <property type="entry name" value="ECF RNA POLYMERASE SIGMA FACTOR SIGM"/>
    <property type="match status" value="1"/>
</dbReference>
<dbReference type="InterPro" id="IPR014284">
    <property type="entry name" value="RNA_pol_sigma-70_dom"/>
</dbReference>
<dbReference type="SUPFAM" id="SSF88659">
    <property type="entry name" value="Sigma3 and sigma4 domains of RNA polymerase sigma factors"/>
    <property type="match status" value="1"/>
</dbReference>
<evidence type="ECO:0000256" key="1">
    <source>
        <dbReference type="ARBA" id="ARBA00010641"/>
    </source>
</evidence>
<dbReference type="EMBL" id="BONY01000012">
    <property type="protein sequence ID" value="GIH04434.1"/>
    <property type="molecule type" value="Genomic_DNA"/>
</dbReference>
<dbReference type="CDD" id="cd06171">
    <property type="entry name" value="Sigma70_r4"/>
    <property type="match status" value="1"/>
</dbReference>
<dbReference type="Proteomes" id="UP000612899">
    <property type="component" value="Unassembled WGS sequence"/>
</dbReference>
<dbReference type="AlphaFoldDB" id="A0A8J3VEE8"/>
<accession>A0A8J3VEE8</accession>
<keyword evidence="3" id="KW-0731">Sigma factor</keyword>
<keyword evidence="2" id="KW-0805">Transcription regulation</keyword>
<evidence type="ECO:0000259" key="7">
    <source>
        <dbReference type="Pfam" id="PF08281"/>
    </source>
</evidence>
<feature type="domain" description="RNA polymerase sigma factor 70 region 4 type 2" evidence="7">
    <location>
        <begin position="96"/>
        <end position="148"/>
    </location>
</feature>
<dbReference type="InterPro" id="IPR013324">
    <property type="entry name" value="RNA_pol_sigma_r3/r4-like"/>
</dbReference>
<evidence type="ECO:0000313" key="9">
    <source>
        <dbReference type="Proteomes" id="UP000612899"/>
    </source>
</evidence>
<dbReference type="GO" id="GO:0016987">
    <property type="term" value="F:sigma factor activity"/>
    <property type="evidence" value="ECO:0007669"/>
    <property type="project" value="UniProtKB-KW"/>
</dbReference>
<dbReference type="RefSeq" id="WP_239123704.1">
    <property type="nucleotide sequence ID" value="NZ_BONY01000012.1"/>
</dbReference>
<comment type="similarity">
    <text evidence="1">Belongs to the sigma-70 factor family. ECF subfamily.</text>
</comment>
<dbReference type="InterPro" id="IPR007627">
    <property type="entry name" value="RNA_pol_sigma70_r2"/>
</dbReference>
<organism evidence="8 9">
    <name type="scientific">Rhizocola hellebori</name>
    <dbReference type="NCBI Taxonomy" id="1392758"/>
    <lineage>
        <taxon>Bacteria</taxon>
        <taxon>Bacillati</taxon>
        <taxon>Actinomycetota</taxon>
        <taxon>Actinomycetes</taxon>
        <taxon>Micromonosporales</taxon>
        <taxon>Micromonosporaceae</taxon>
        <taxon>Rhizocola</taxon>
    </lineage>
</organism>
<dbReference type="Pfam" id="PF04542">
    <property type="entry name" value="Sigma70_r2"/>
    <property type="match status" value="1"/>
</dbReference>
<proteinExistence type="inferred from homology"/>
<evidence type="ECO:0000256" key="4">
    <source>
        <dbReference type="ARBA" id="ARBA00023125"/>
    </source>
</evidence>
<protein>
    <submittedName>
        <fullName evidence="8">RNA polymerase sigma24 factor</fullName>
    </submittedName>
</protein>
<dbReference type="PANTHER" id="PTHR43133">
    <property type="entry name" value="RNA POLYMERASE ECF-TYPE SIGMA FACTO"/>
    <property type="match status" value="1"/>
</dbReference>
<gene>
    <name evidence="8" type="ORF">Rhe02_25010</name>
</gene>
<name>A0A8J3VEE8_9ACTN</name>
<evidence type="ECO:0000313" key="8">
    <source>
        <dbReference type="EMBL" id="GIH04434.1"/>
    </source>
</evidence>
<keyword evidence="9" id="KW-1185">Reference proteome</keyword>
<reference evidence="8" key="1">
    <citation type="submission" date="2021-01" db="EMBL/GenBank/DDBJ databases">
        <title>Whole genome shotgun sequence of Rhizocola hellebori NBRC 109834.</title>
        <authorList>
            <person name="Komaki H."/>
            <person name="Tamura T."/>
        </authorList>
    </citation>
    <scope>NUCLEOTIDE SEQUENCE</scope>
    <source>
        <strain evidence="8">NBRC 109834</strain>
    </source>
</reference>
<dbReference type="InterPro" id="IPR013325">
    <property type="entry name" value="RNA_pol_sigma_r2"/>
</dbReference>
<dbReference type="GO" id="GO:0006352">
    <property type="term" value="P:DNA-templated transcription initiation"/>
    <property type="evidence" value="ECO:0007669"/>
    <property type="project" value="InterPro"/>
</dbReference>
<dbReference type="Gene3D" id="1.10.1740.10">
    <property type="match status" value="1"/>
</dbReference>
<dbReference type="InterPro" id="IPR013249">
    <property type="entry name" value="RNA_pol_sigma70_r4_t2"/>
</dbReference>
<feature type="domain" description="RNA polymerase sigma-70 region 2" evidence="6">
    <location>
        <begin position="22"/>
        <end position="74"/>
    </location>
</feature>
<dbReference type="NCBIfam" id="TIGR02937">
    <property type="entry name" value="sigma70-ECF"/>
    <property type="match status" value="1"/>
</dbReference>
<dbReference type="GO" id="GO:0003677">
    <property type="term" value="F:DNA binding"/>
    <property type="evidence" value="ECO:0007669"/>
    <property type="project" value="UniProtKB-KW"/>
</dbReference>